<organism evidence="1 2">
    <name type="scientific">Micromonospora citrea</name>
    <dbReference type="NCBI Taxonomy" id="47855"/>
    <lineage>
        <taxon>Bacteria</taxon>
        <taxon>Bacillati</taxon>
        <taxon>Actinomycetota</taxon>
        <taxon>Actinomycetes</taxon>
        <taxon>Micromonosporales</taxon>
        <taxon>Micromonosporaceae</taxon>
        <taxon>Micromonospora</taxon>
    </lineage>
</organism>
<evidence type="ECO:0000313" key="1">
    <source>
        <dbReference type="EMBL" id="SCL70638.1"/>
    </source>
</evidence>
<keyword evidence="2" id="KW-1185">Reference proteome</keyword>
<dbReference type="Proteomes" id="UP000199001">
    <property type="component" value="Unassembled WGS sequence"/>
</dbReference>
<name>A0A1C6VWA8_9ACTN</name>
<dbReference type="OrthoDB" id="5143259at2"/>
<accession>A0A1C6VWA8</accession>
<sequence length="283" mass="30589">MTRVDFRYLADLLTPRHAATVDDPAERNRLAGLVDTGTSEYIAGFISQAGRVLGEAVKSGETVLYESDITLDADGGWEPGTPSRMWIATAGTRREDVFDDAARVFLAQSLRTGAASQFCGWRDRVVAIVPEEVGPKESKIIRTLAGGGIEVVHTYTVLDAYGTYARWVTDLALEYGSADEAIASDTPRPPGMAQSVVSAWLMREAGEAQLQQARHSLKFGLAGYARVPSEELPIAELARSLYTDRANLTKVIKAAEKDARITGILDAIASGDTDRIITTLRNG</sequence>
<reference evidence="2" key="1">
    <citation type="submission" date="2016-06" db="EMBL/GenBank/DDBJ databases">
        <authorList>
            <person name="Varghese N."/>
            <person name="Submissions Spin"/>
        </authorList>
    </citation>
    <scope>NUCLEOTIDE SEQUENCE [LARGE SCALE GENOMIC DNA]</scope>
    <source>
        <strain evidence="2">DSM 43903</strain>
    </source>
</reference>
<dbReference type="RefSeq" id="WP_091105828.1">
    <property type="nucleotide sequence ID" value="NZ_FMHZ01000002.1"/>
</dbReference>
<proteinExistence type="predicted"/>
<gene>
    <name evidence="1" type="ORF">GA0070606_5461</name>
</gene>
<evidence type="ECO:0000313" key="2">
    <source>
        <dbReference type="Proteomes" id="UP000199001"/>
    </source>
</evidence>
<dbReference type="EMBL" id="FMHZ01000002">
    <property type="protein sequence ID" value="SCL70638.1"/>
    <property type="molecule type" value="Genomic_DNA"/>
</dbReference>
<dbReference type="AlphaFoldDB" id="A0A1C6VWA8"/>
<protein>
    <submittedName>
        <fullName evidence="1">Uncharacterized protein</fullName>
    </submittedName>
</protein>